<dbReference type="EMBL" id="JAGTJJ010000070">
    <property type="protein sequence ID" value="MDC3988327.1"/>
    <property type="molecule type" value="Genomic_DNA"/>
</dbReference>
<reference evidence="1 2" key="1">
    <citation type="submission" date="2021-04" db="EMBL/GenBank/DDBJ databases">
        <title>Genome analysis of Polyangium sp.</title>
        <authorList>
            <person name="Li Y."/>
            <person name="Wang J."/>
        </authorList>
    </citation>
    <scope>NUCLEOTIDE SEQUENCE [LARGE SCALE GENOMIC DNA]</scope>
    <source>
        <strain evidence="1 2">SDU14</strain>
    </source>
</reference>
<dbReference type="Proteomes" id="UP001151081">
    <property type="component" value="Unassembled WGS sequence"/>
</dbReference>
<comment type="caution">
    <text evidence="1">The sequence shown here is derived from an EMBL/GenBank/DDBJ whole genome shotgun (WGS) entry which is preliminary data.</text>
</comment>
<dbReference type="AlphaFoldDB" id="A0A9X4AZM8"/>
<evidence type="ECO:0000313" key="2">
    <source>
        <dbReference type="Proteomes" id="UP001151081"/>
    </source>
</evidence>
<name>A0A9X4AZM8_9BACT</name>
<dbReference type="RefSeq" id="WP_272427802.1">
    <property type="nucleotide sequence ID" value="NZ_JAGTJJ010000070.1"/>
</dbReference>
<organism evidence="1 2">
    <name type="scientific">Polyangium jinanense</name>
    <dbReference type="NCBI Taxonomy" id="2829994"/>
    <lineage>
        <taxon>Bacteria</taxon>
        <taxon>Pseudomonadati</taxon>
        <taxon>Myxococcota</taxon>
        <taxon>Polyangia</taxon>
        <taxon>Polyangiales</taxon>
        <taxon>Polyangiaceae</taxon>
        <taxon>Polyangium</taxon>
    </lineage>
</organism>
<sequence length="202" mass="20763">MAFNAYLGLAIVAVAIVMGCESEPEKGVTSGAGGADSCATLPVAEEGELCVASSAFGGIYIEQVEKPDGYSIIGFAEPDSCSYFLEVENVLEENGTPVSFLKVELLGELPGTCKISSGPDLPPVPHDGSCVAVVRTRRFSAAGKEDLIADSGEVVVTQSDASTLEAHVEATIDGRAVSLDLAAPHCQVMCTCVANLAGCPCF</sequence>
<proteinExistence type="predicted"/>
<accession>A0A9X4AZM8</accession>
<keyword evidence="2" id="KW-1185">Reference proteome</keyword>
<protein>
    <submittedName>
        <fullName evidence="1">Uncharacterized protein</fullName>
    </submittedName>
</protein>
<evidence type="ECO:0000313" key="1">
    <source>
        <dbReference type="EMBL" id="MDC3988327.1"/>
    </source>
</evidence>
<gene>
    <name evidence="1" type="ORF">KEG57_48105</name>
</gene>